<dbReference type="Proteomes" id="UP000005239">
    <property type="component" value="Unassembled WGS sequence"/>
</dbReference>
<feature type="compositionally biased region" description="Polar residues" evidence="2">
    <location>
        <begin position="388"/>
        <end position="407"/>
    </location>
</feature>
<evidence type="ECO:0000313" key="5">
    <source>
        <dbReference type="Proteomes" id="UP000005239"/>
    </source>
</evidence>
<name>A0A8R1YIM4_PRIPA</name>
<organism evidence="4 5">
    <name type="scientific">Pristionchus pacificus</name>
    <name type="common">Parasitic nematode worm</name>
    <dbReference type="NCBI Taxonomy" id="54126"/>
    <lineage>
        <taxon>Eukaryota</taxon>
        <taxon>Metazoa</taxon>
        <taxon>Ecdysozoa</taxon>
        <taxon>Nematoda</taxon>
        <taxon>Chromadorea</taxon>
        <taxon>Rhabditida</taxon>
        <taxon>Rhabditina</taxon>
        <taxon>Diplogasteromorpha</taxon>
        <taxon>Diplogasteroidea</taxon>
        <taxon>Neodiplogasteridae</taxon>
        <taxon>Pristionchus</taxon>
    </lineage>
</organism>
<keyword evidence="5" id="KW-1185">Reference proteome</keyword>
<proteinExistence type="predicted"/>
<evidence type="ECO:0000259" key="3">
    <source>
        <dbReference type="Pfam" id="PF09727"/>
    </source>
</evidence>
<evidence type="ECO:0000313" key="4">
    <source>
        <dbReference type="EnsemblMetazoa" id="PPA20942.1"/>
    </source>
</evidence>
<dbReference type="PANTHER" id="PTHR23166:SF7">
    <property type="entry name" value="LEUCINE ZIPPER PROTEIN 1"/>
    <property type="match status" value="1"/>
</dbReference>
<dbReference type="InterPro" id="IPR050719">
    <property type="entry name" value="Cortactin-Actin_Reg"/>
</dbReference>
<keyword evidence="1" id="KW-0175">Coiled coil</keyword>
<sequence>MNDGEATIEQIHTTGEVFPPEITKEKLIQLLLYLETEIIYKDKTIAALKEEKAKLILFETKYRLLCPADPVYALTRDAKFVSDVQNGTGIVNQLENQMHALDKIYKRFDESYQKMLQVVKSTENRLDIAIDDLAVEREWKNSAVSNEIVHTLREQNHRLKEEIDRNNTNFDISKKEMVDLELRSQADRERHRNIFIFLMNDRRELISAMNEMFRKSNSEISTFEQQSVIDNLKKDLQMLRVECDLLTTVNSTLKSELVTMKEVARVQEEEMELLRDHLVGMVPRMSIGRNMDDGCVIMRNGVATMKASSYKPSLPSDKSRLPRAHGQSPSTIASITSKALLVKKTPAMGVSTMRRTVGRKGISSEDGFKLTRSSSLRGKSEPRHLDSSIPSIRTCTITKSPSNGANVSPTSSPTSIETSNYLSQSDAKASQITKPKNSLLFRAFGK</sequence>
<dbReference type="PANTHER" id="PTHR23166">
    <property type="entry name" value="FILAMIN/GPBP-INTERACTING PROTEIN"/>
    <property type="match status" value="1"/>
</dbReference>
<dbReference type="EnsemblMetazoa" id="PPA20942.1">
    <property type="protein sequence ID" value="PPA20942.1"/>
    <property type="gene ID" value="WBGene00110496"/>
</dbReference>
<feature type="domain" description="Cortactin-binding protein-2 N-terminal" evidence="3">
    <location>
        <begin position="22"/>
        <end position="202"/>
    </location>
</feature>
<dbReference type="InterPro" id="IPR019131">
    <property type="entry name" value="Cortactin-binding_p2_N"/>
</dbReference>
<gene>
    <name evidence="4" type="primary">WBGene00110496</name>
</gene>
<dbReference type="Pfam" id="PF09727">
    <property type="entry name" value="CortBP2"/>
    <property type="match status" value="1"/>
</dbReference>
<feature type="region of interest" description="Disordered" evidence="2">
    <location>
        <begin position="308"/>
        <end position="330"/>
    </location>
</feature>
<protein>
    <recommendedName>
        <fullName evidence="3">Cortactin-binding protein-2 N-terminal domain-containing protein</fullName>
    </recommendedName>
</protein>
<evidence type="ECO:0000256" key="1">
    <source>
        <dbReference type="ARBA" id="ARBA00023054"/>
    </source>
</evidence>
<evidence type="ECO:0000256" key="2">
    <source>
        <dbReference type="SAM" id="MobiDB-lite"/>
    </source>
</evidence>
<dbReference type="AlphaFoldDB" id="A0A8R1YIM4"/>
<accession>A0A8R1YIM4</accession>
<feature type="compositionally biased region" description="Polar residues" evidence="2">
    <location>
        <begin position="416"/>
        <end position="432"/>
    </location>
</feature>
<reference evidence="5" key="1">
    <citation type="journal article" date="2008" name="Nat. Genet.">
        <title>The Pristionchus pacificus genome provides a unique perspective on nematode lifestyle and parasitism.</title>
        <authorList>
            <person name="Dieterich C."/>
            <person name="Clifton S.W."/>
            <person name="Schuster L.N."/>
            <person name="Chinwalla A."/>
            <person name="Delehaunty K."/>
            <person name="Dinkelacker I."/>
            <person name="Fulton L."/>
            <person name="Fulton R."/>
            <person name="Godfrey J."/>
            <person name="Minx P."/>
            <person name="Mitreva M."/>
            <person name="Roeseler W."/>
            <person name="Tian H."/>
            <person name="Witte H."/>
            <person name="Yang S.P."/>
            <person name="Wilson R.K."/>
            <person name="Sommer R.J."/>
        </authorList>
    </citation>
    <scope>NUCLEOTIDE SEQUENCE [LARGE SCALE GENOMIC DNA]</scope>
    <source>
        <strain evidence="5">PS312</strain>
    </source>
</reference>
<reference evidence="4" key="2">
    <citation type="submission" date="2022-06" db="UniProtKB">
        <authorList>
            <consortium name="EnsemblMetazoa"/>
        </authorList>
    </citation>
    <scope>IDENTIFICATION</scope>
    <source>
        <strain evidence="4">PS312</strain>
    </source>
</reference>
<feature type="region of interest" description="Disordered" evidence="2">
    <location>
        <begin position="358"/>
        <end position="432"/>
    </location>
</feature>